<dbReference type="GO" id="GO:0000045">
    <property type="term" value="P:autophagosome assembly"/>
    <property type="evidence" value="ECO:0007669"/>
    <property type="project" value="TreeGrafter"/>
</dbReference>
<dbReference type="Gene3D" id="3.40.140.70">
    <property type="entry name" value="Ubiquitin-like modifier-activating enzyme ATG7 N-terminal domain"/>
    <property type="match status" value="1"/>
</dbReference>
<dbReference type="InterPro" id="IPR042522">
    <property type="entry name" value="Atg7_N_1"/>
</dbReference>
<dbReference type="InterPro" id="IPR000594">
    <property type="entry name" value="ThiF_NAD_FAD-bd"/>
</dbReference>
<feature type="domain" description="THIF-type NAD/FAD binding fold" evidence="2">
    <location>
        <begin position="749"/>
        <end position="1086"/>
    </location>
</feature>
<dbReference type="OrthoDB" id="338614at2759"/>
<dbReference type="GO" id="GO:0019779">
    <property type="term" value="F:Atg8 activating enzyme activity"/>
    <property type="evidence" value="ECO:0007669"/>
    <property type="project" value="TreeGrafter"/>
</dbReference>
<dbReference type="VEuPathDB" id="PlasmoDB:PocGH01_09032400"/>
<accession>A0A1D3TI07</accession>
<keyword evidence="4" id="KW-1185">Reference proteome</keyword>
<dbReference type="InterPro" id="IPR045886">
    <property type="entry name" value="ThiF/MoeB/HesA"/>
</dbReference>
<reference evidence="3 4" key="1">
    <citation type="submission" date="2016-06" db="EMBL/GenBank/DDBJ databases">
        <authorList>
            <consortium name="Pathogen Informatics"/>
        </authorList>
    </citation>
    <scope>NUCLEOTIDE SEQUENCE [LARGE SCALE GENOMIC DNA]</scope>
    <source>
        <strain evidence="3">PocGH01</strain>
    </source>
</reference>
<dbReference type="GO" id="GO:0019778">
    <property type="term" value="F:Atg12 activating enzyme activity"/>
    <property type="evidence" value="ECO:0007669"/>
    <property type="project" value="TreeGrafter"/>
</dbReference>
<organism evidence="3 4">
    <name type="scientific">Plasmodium ovale</name>
    <name type="common">malaria parasite P. ovale</name>
    <dbReference type="NCBI Taxonomy" id="36330"/>
    <lineage>
        <taxon>Eukaryota</taxon>
        <taxon>Sar</taxon>
        <taxon>Alveolata</taxon>
        <taxon>Apicomplexa</taxon>
        <taxon>Aconoidasida</taxon>
        <taxon>Haemosporida</taxon>
        <taxon>Plasmodiidae</taxon>
        <taxon>Plasmodium</taxon>
        <taxon>Plasmodium (Plasmodium)</taxon>
    </lineage>
</organism>
<dbReference type="VEuPathDB" id="PlasmoDB:POWCR01_090027700"/>
<proteinExistence type="predicted"/>
<feature type="compositionally biased region" description="Basic and acidic residues" evidence="1">
    <location>
        <begin position="214"/>
        <end position="270"/>
    </location>
</feature>
<protein>
    <submittedName>
        <fullName evidence="3">Autophagy-related protein 7, putative</fullName>
    </submittedName>
</protein>
<dbReference type="GO" id="GO:0034727">
    <property type="term" value="P:piecemeal microautophagy of the nucleus"/>
    <property type="evidence" value="ECO:0007669"/>
    <property type="project" value="TreeGrafter"/>
</dbReference>
<dbReference type="Pfam" id="PF00899">
    <property type="entry name" value="ThiF"/>
    <property type="match status" value="1"/>
</dbReference>
<dbReference type="SUPFAM" id="SSF69572">
    <property type="entry name" value="Activating enzymes of the ubiquitin-like proteins"/>
    <property type="match status" value="1"/>
</dbReference>
<evidence type="ECO:0000256" key="1">
    <source>
        <dbReference type="SAM" id="MobiDB-lite"/>
    </source>
</evidence>
<evidence type="ECO:0000259" key="2">
    <source>
        <dbReference type="Pfam" id="PF00899"/>
    </source>
</evidence>
<dbReference type="EMBL" id="LT594590">
    <property type="protein sequence ID" value="SCP04589.1"/>
    <property type="molecule type" value="Genomic_DNA"/>
</dbReference>
<sequence>MNMSNSTGKVFRGCDKEGTKCELLKHPVNEFKIDVSFFTKLHERKVSIYKLESDYIELLSSTYVNKIKVGSKFSTNGDLNIAQVEYPCVYISSVEINGKSFVLEETWIQEGDEDATRAMTQGAVAPVWVEAHNDNANVGDDIPQDKNEKENALEETYTQQEKIKRNRYGRKYPGILLNFNTLHEFLNTRREEHINHCVDHLRVYLNENVSTKQGDQKGNENDGVKGDQKDGRKGDQKDGRKGDQKDGRKGDQKDGRKGDQKDGPKGDQKNDGGNIFEDNFWEYKEEKLHFFEKMNRYIILSYLDLKKCICYYSIANPVIKPRTDFYLSKLCERMFFYIDTQSVYINNERRKINIVDILYLSQLMDTYFFNYKMFVNSGIFLLLKCDGTHTNTNTTKWKFSGGEFYEKLLENMHYDCSNFQSEECKKFYKIKSFKELYDYLSEESNYTNSEKDEHEKILHNNCNIVILPINCLAELKEDIKNSKDKMLRNIKKNIFDLYICVVDTNYVFNSLSWDFRNFLYFFSLKYKLYNFQIDVLAFRDLSLLSDKLICSVDREKGLLWKCPNISSNCGNFSYLSPSFEEVSNIRLVDYRNVSSTNIDKFSTNRGHFFNEKDMSTVSYTSTSSTLIKYILNSTFLQVVIPDEASFMGNDTTLLSSEGNKKIKRELIKKEDTICTININPFLKNFLKSNKIGYDICYDIRYQIISGWKKYEKKINGIKKKSIIHITKLNDFLNKNTIHRISLELNIKLIKWKILKDLEFEKIKKLKILIIGLGTLGCMVARNCVSWGIRNFTFIDCSRVSYSNVSRQYLYTIDDVECNNNLGEYKCIAAKNHLLKISPDLHITAIIMDIPMPGHLHYLKDEPFLENTINELDELIDNHDVVFLLTDSKESRYFPCLLIAQKQYNCLNIIEKNPSCTEHKQTLCEMNSSEKESYTNEFIYRYYIDILEGGKIFEDTHLDRHLFYNNILENVKKLPKMPPLGITVAIGFDSFLVLRHPYLYFKAACYFCNDMHPPSDSLSYRTIDEKCTVSRCGISTISSSISTELLMSLTQHPFYFFAPHTEEDKYIYHDHGNITNYENVKETKKKETSNAFVSCLGATPHIITFNLANFTTKKLFCDAFEKCLCCSENVIRHYQQDKMGFIKNVSFKKKRILKNGEKLFLHRCAPDVISDSLILERITNIGELKGTEEHDVILLD</sequence>
<dbReference type="GO" id="GO:0000407">
    <property type="term" value="C:phagophore assembly site"/>
    <property type="evidence" value="ECO:0007669"/>
    <property type="project" value="TreeGrafter"/>
</dbReference>
<dbReference type="InterPro" id="IPR035985">
    <property type="entry name" value="Ubiquitin-activating_enz"/>
</dbReference>
<dbReference type="Gene3D" id="3.40.50.720">
    <property type="entry name" value="NAD(P)-binding Rossmann-like Domain"/>
    <property type="match status" value="1"/>
</dbReference>
<dbReference type="PANTHER" id="PTHR10953">
    <property type="entry name" value="UBIQUITIN-ACTIVATING ENZYME E1"/>
    <property type="match status" value="1"/>
</dbReference>
<name>A0A1D3TI07_PLAOA</name>
<dbReference type="AlphaFoldDB" id="A0A1D3TI07"/>
<feature type="region of interest" description="Disordered" evidence="1">
    <location>
        <begin position="210"/>
        <end position="273"/>
    </location>
</feature>
<dbReference type="GO" id="GO:0032446">
    <property type="term" value="P:protein modification by small protein conjugation"/>
    <property type="evidence" value="ECO:0007669"/>
    <property type="project" value="TreeGrafter"/>
</dbReference>
<evidence type="ECO:0000313" key="3">
    <source>
        <dbReference type="EMBL" id="SCP04589.1"/>
    </source>
</evidence>
<dbReference type="Proteomes" id="UP000242942">
    <property type="component" value="Chromosome 9"/>
</dbReference>
<gene>
    <name evidence="3" type="primary">ATG7</name>
    <name evidence="3" type="ORF">POCGH01_09032400</name>
</gene>
<dbReference type="GO" id="GO:0006995">
    <property type="term" value="P:cellular response to nitrogen starvation"/>
    <property type="evidence" value="ECO:0007669"/>
    <property type="project" value="TreeGrafter"/>
</dbReference>
<dbReference type="PANTHER" id="PTHR10953:SF3">
    <property type="entry name" value="UBIQUITIN-LIKE MODIFIER-ACTIVATING ENZYME ATG7"/>
    <property type="match status" value="1"/>
</dbReference>
<dbReference type="GO" id="GO:0000422">
    <property type="term" value="P:autophagy of mitochondrion"/>
    <property type="evidence" value="ECO:0007669"/>
    <property type="project" value="TreeGrafter"/>
</dbReference>
<evidence type="ECO:0000313" key="4">
    <source>
        <dbReference type="Proteomes" id="UP000242942"/>
    </source>
</evidence>